<dbReference type="EMBL" id="JAHRHJ020000488">
    <property type="protein sequence ID" value="KAH9294011.1"/>
    <property type="molecule type" value="Genomic_DNA"/>
</dbReference>
<accession>A0AA38F9F7</accession>
<keyword evidence="4" id="KW-1185">Reference proteome</keyword>
<evidence type="ECO:0000313" key="3">
    <source>
        <dbReference type="EMBL" id="KAH9294011.1"/>
    </source>
</evidence>
<reference evidence="3 4" key="1">
    <citation type="journal article" date="2021" name="Nat. Plants">
        <title>The Taxus genome provides insights into paclitaxel biosynthesis.</title>
        <authorList>
            <person name="Xiong X."/>
            <person name="Gou J."/>
            <person name="Liao Q."/>
            <person name="Li Y."/>
            <person name="Zhou Q."/>
            <person name="Bi G."/>
            <person name="Li C."/>
            <person name="Du R."/>
            <person name="Wang X."/>
            <person name="Sun T."/>
            <person name="Guo L."/>
            <person name="Liang H."/>
            <person name="Lu P."/>
            <person name="Wu Y."/>
            <person name="Zhang Z."/>
            <person name="Ro D.K."/>
            <person name="Shang Y."/>
            <person name="Huang S."/>
            <person name="Yan J."/>
        </authorList>
    </citation>
    <scope>NUCLEOTIDE SEQUENCE [LARGE SCALE GENOMIC DNA]</scope>
    <source>
        <strain evidence="3">Ta-2019</strain>
    </source>
</reference>
<name>A0AA38F9F7_TAXCH</name>
<dbReference type="PANTHER" id="PTHR33223">
    <property type="entry name" value="CCHC-TYPE DOMAIN-CONTAINING PROTEIN"/>
    <property type="match status" value="1"/>
</dbReference>
<dbReference type="Pfam" id="PF03732">
    <property type="entry name" value="Retrotrans_gag"/>
    <property type="match status" value="1"/>
</dbReference>
<dbReference type="InterPro" id="IPR005162">
    <property type="entry name" value="Retrotrans_gag_dom"/>
</dbReference>
<evidence type="ECO:0000313" key="4">
    <source>
        <dbReference type="Proteomes" id="UP000824469"/>
    </source>
</evidence>
<feature type="region of interest" description="Disordered" evidence="1">
    <location>
        <begin position="472"/>
        <end position="519"/>
    </location>
</feature>
<feature type="compositionally biased region" description="Polar residues" evidence="1">
    <location>
        <begin position="493"/>
        <end position="519"/>
    </location>
</feature>
<comment type="caution">
    <text evidence="3">The sequence shown here is derived from an EMBL/GenBank/DDBJ whole genome shotgun (WGS) entry which is preliminary data.</text>
</comment>
<feature type="compositionally biased region" description="Low complexity" evidence="1">
    <location>
        <begin position="431"/>
        <end position="445"/>
    </location>
</feature>
<gene>
    <name evidence="3" type="ORF">KI387_040784</name>
</gene>
<feature type="region of interest" description="Disordered" evidence="1">
    <location>
        <begin position="427"/>
        <end position="447"/>
    </location>
</feature>
<dbReference type="Proteomes" id="UP000824469">
    <property type="component" value="Unassembled WGS sequence"/>
</dbReference>
<feature type="region of interest" description="Disordered" evidence="1">
    <location>
        <begin position="328"/>
        <end position="375"/>
    </location>
</feature>
<feature type="region of interest" description="Disordered" evidence="1">
    <location>
        <begin position="22"/>
        <end position="52"/>
    </location>
</feature>
<protein>
    <recommendedName>
        <fullName evidence="2">Retrotransposon gag domain-containing protein</fullName>
    </recommendedName>
</protein>
<evidence type="ECO:0000259" key="2">
    <source>
        <dbReference type="Pfam" id="PF03732"/>
    </source>
</evidence>
<evidence type="ECO:0000256" key="1">
    <source>
        <dbReference type="SAM" id="MobiDB-lite"/>
    </source>
</evidence>
<feature type="domain" description="Retrotransposon gag" evidence="2">
    <location>
        <begin position="131"/>
        <end position="208"/>
    </location>
</feature>
<sequence>MRRIRTRSDTREEGLFVYLQLSPGRGRRGRRPQRSPSPPNRTLSTPPPSRPFIQSTRILRPIRMAQQNPFVNFTGSSPLALNAQNPVPIAALKNIPFFTGENHTTPGDHVKDIANVCAIHEINEMDVAVKLLASSFKGKALQWFRSLGAGSIQNWNQLCIVLHEQFGEKGDNLSLLEQLTTIKRAPNEQLTDFNFRFQRSWDRIPVAVRPTAEGAFLYYLKALNSDISMLIQSMGGTTLPAAYSIAIRAENCLIQAGKLAPRPPMPLYPNLENPSTSQAPTLAPIPTPRNQSSNETSTSSSSASNELQEVMKQLQNLGNELVTLKRQQAQSFRPSYQPQAQPNRQPYQPNRPPNPAANQSQVRPPANRPFQPYNPNVASASKALVPVQNNIAQEYDWCFPCNEPHNQSMCFNGALNQALMVTTTGVEGEVSQETNQQQGTSQQNTAPNDTALVNWQAEDFCGMNQTISQSVAANTRSKKRNIGEGQSLAPSDLQPSITPQGVGKQNTVPKHARTAQTTF</sequence>
<dbReference type="PANTHER" id="PTHR33223:SF6">
    <property type="entry name" value="CCHC-TYPE DOMAIN-CONTAINING PROTEIN"/>
    <property type="match status" value="1"/>
</dbReference>
<dbReference type="AlphaFoldDB" id="A0AA38F9F7"/>
<feature type="compositionally biased region" description="Low complexity" evidence="1">
    <location>
        <begin position="292"/>
        <end position="306"/>
    </location>
</feature>
<feature type="region of interest" description="Disordered" evidence="1">
    <location>
        <begin position="265"/>
        <end position="306"/>
    </location>
</feature>
<feature type="compositionally biased region" description="Low complexity" evidence="1">
    <location>
        <begin position="336"/>
        <end position="348"/>
    </location>
</feature>
<proteinExistence type="predicted"/>
<organism evidence="3 4">
    <name type="scientific">Taxus chinensis</name>
    <name type="common">Chinese yew</name>
    <name type="synonym">Taxus wallichiana var. chinensis</name>
    <dbReference type="NCBI Taxonomy" id="29808"/>
    <lineage>
        <taxon>Eukaryota</taxon>
        <taxon>Viridiplantae</taxon>
        <taxon>Streptophyta</taxon>
        <taxon>Embryophyta</taxon>
        <taxon>Tracheophyta</taxon>
        <taxon>Spermatophyta</taxon>
        <taxon>Pinopsida</taxon>
        <taxon>Pinidae</taxon>
        <taxon>Conifers II</taxon>
        <taxon>Cupressales</taxon>
        <taxon>Taxaceae</taxon>
        <taxon>Taxus</taxon>
    </lineage>
</organism>
<feature type="compositionally biased region" description="Pro residues" evidence="1">
    <location>
        <begin position="35"/>
        <end position="50"/>
    </location>
</feature>